<evidence type="ECO:0000256" key="10">
    <source>
        <dbReference type="ARBA" id="ARBA00023136"/>
    </source>
</evidence>
<dbReference type="InterPro" id="IPR035965">
    <property type="entry name" value="PAS-like_dom_sf"/>
</dbReference>
<dbReference type="Pfam" id="PF02518">
    <property type="entry name" value="HATPase_c"/>
    <property type="match status" value="1"/>
</dbReference>
<dbReference type="SUPFAM" id="SSF55785">
    <property type="entry name" value="PYP-like sensor domain (PAS domain)"/>
    <property type="match status" value="1"/>
</dbReference>
<evidence type="ECO:0000256" key="12">
    <source>
        <dbReference type="SAM" id="Phobius"/>
    </source>
</evidence>
<organism evidence="15 16">
    <name type="scientific">Oharaeibacter diazotrophicus</name>
    <dbReference type="NCBI Taxonomy" id="1920512"/>
    <lineage>
        <taxon>Bacteria</taxon>
        <taxon>Pseudomonadati</taxon>
        <taxon>Pseudomonadota</taxon>
        <taxon>Alphaproteobacteria</taxon>
        <taxon>Hyphomicrobiales</taxon>
        <taxon>Pleomorphomonadaceae</taxon>
        <taxon>Oharaeibacter</taxon>
    </lineage>
</organism>
<feature type="domain" description="PAS" evidence="14">
    <location>
        <begin position="205"/>
        <end position="275"/>
    </location>
</feature>
<dbReference type="RefSeq" id="WP_126538043.1">
    <property type="nucleotide sequence ID" value="NZ_BSPM01000009.1"/>
</dbReference>
<keyword evidence="5" id="KW-0808">Transferase</keyword>
<dbReference type="Gene3D" id="3.30.450.20">
    <property type="entry name" value="PAS domain"/>
    <property type="match status" value="1"/>
</dbReference>
<keyword evidence="10 12" id="KW-0472">Membrane</keyword>
<dbReference type="NCBIfam" id="TIGR00229">
    <property type="entry name" value="sensory_box"/>
    <property type="match status" value="1"/>
</dbReference>
<protein>
    <recommendedName>
        <fullName evidence="3">histidine kinase</fullName>
        <ecNumber evidence="3">2.7.13.3</ecNumber>
    </recommendedName>
</protein>
<dbReference type="PRINTS" id="PR00344">
    <property type="entry name" value="BCTRLSENSOR"/>
</dbReference>
<feature type="domain" description="Histidine kinase" evidence="13">
    <location>
        <begin position="351"/>
        <end position="571"/>
    </location>
</feature>
<keyword evidence="4" id="KW-0597">Phosphoprotein</keyword>
<dbReference type="InterPro" id="IPR004358">
    <property type="entry name" value="Sig_transdc_His_kin-like_C"/>
</dbReference>
<dbReference type="AlphaFoldDB" id="A0A4R6RC53"/>
<dbReference type="PANTHER" id="PTHR43047">
    <property type="entry name" value="TWO-COMPONENT HISTIDINE PROTEIN KINASE"/>
    <property type="match status" value="1"/>
</dbReference>
<dbReference type="InterPro" id="IPR013655">
    <property type="entry name" value="PAS_fold_3"/>
</dbReference>
<dbReference type="EC" id="2.7.13.3" evidence="3"/>
<keyword evidence="6" id="KW-0547">Nucleotide-binding</keyword>
<evidence type="ECO:0000256" key="2">
    <source>
        <dbReference type="ARBA" id="ARBA00004370"/>
    </source>
</evidence>
<keyword evidence="7 15" id="KW-0418">Kinase</keyword>
<dbReference type="PROSITE" id="PS50109">
    <property type="entry name" value="HIS_KIN"/>
    <property type="match status" value="1"/>
</dbReference>
<dbReference type="FunFam" id="3.30.565.10:FF:000006">
    <property type="entry name" value="Sensor histidine kinase WalK"/>
    <property type="match status" value="1"/>
</dbReference>
<dbReference type="SMART" id="SM00388">
    <property type="entry name" value="HisKA"/>
    <property type="match status" value="1"/>
</dbReference>
<dbReference type="Pfam" id="PF00512">
    <property type="entry name" value="HisKA"/>
    <property type="match status" value="1"/>
</dbReference>
<keyword evidence="8" id="KW-0067">ATP-binding</keyword>
<dbReference type="GO" id="GO:0005524">
    <property type="term" value="F:ATP binding"/>
    <property type="evidence" value="ECO:0007669"/>
    <property type="project" value="UniProtKB-KW"/>
</dbReference>
<evidence type="ECO:0000259" key="13">
    <source>
        <dbReference type="PROSITE" id="PS50109"/>
    </source>
</evidence>
<sequence length="598" mass="62867">MRIRDITAGLERALDPFVDGSVGADPQAAASHRAFIGAHLVSGFLALALIPLCLVLGGGLAVFAATALSILGLEVLVALAVSRSGDLSRGYVLSAAVLTVLVAWVALHTGGLTSFAAVWFAVAPIEATLSRRRGVILSAAGIGAAGLLAVATADGLGLIAAPLALPGGPALMNGLAGIVALGYAAGIATRVEAQHRLDERRVLDGEGRYRLLADTMTDVVTCHGADGDVAFASPAAERLLGVRPSRLGGDGLFRRVHVADRPAYLTALSDAIHKGTGAAEFRIRRGEDGEAESWLWVEARMRRTADAVVAGGVVVAVTRDIGERKTQEIELVKARADAEAASFAKTRFLANMSHELRTPLNAIIGFSDILVQEIFGKLEYERHAEYARLIKDSGEHLLQVVNDILDMSKIEAGSFDVTPEPFELAPVIERCRQLMAPQAENRGLVLDTDIEAGLPELCADPRACRQILLNLVSNAVKFTDRGGRVVVGARRDGSRIALFVKDDGIGIAPEDLPRLGNPFVQADSGYDRRHEGTGLGLSVVKGLAALHGGSLAIDSRLGAGTTVTVTLPIGSDREPAQLAPRAGRRTDATAPTRQAMRA</sequence>
<keyword evidence="12" id="KW-0812">Transmembrane</keyword>
<comment type="caution">
    <text evidence="15">The sequence shown here is derived from an EMBL/GenBank/DDBJ whole genome shotgun (WGS) entry which is preliminary data.</text>
</comment>
<dbReference type="GO" id="GO:0000155">
    <property type="term" value="F:phosphorelay sensor kinase activity"/>
    <property type="evidence" value="ECO:0007669"/>
    <property type="project" value="InterPro"/>
</dbReference>
<evidence type="ECO:0000256" key="4">
    <source>
        <dbReference type="ARBA" id="ARBA00022553"/>
    </source>
</evidence>
<dbReference type="SMART" id="SM00091">
    <property type="entry name" value="PAS"/>
    <property type="match status" value="1"/>
</dbReference>
<dbReference type="InterPro" id="IPR000014">
    <property type="entry name" value="PAS"/>
</dbReference>
<name>A0A4R6RC53_9HYPH</name>
<dbReference type="InterPro" id="IPR003661">
    <property type="entry name" value="HisK_dim/P_dom"/>
</dbReference>
<evidence type="ECO:0000256" key="1">
    <source>
        <dbReference type="ARBA" id="ARBA00000085"/>
    </source>
</evidence>
<dbReference type="Pfam" id="PF08447">
    <property type="entry name" value="PAS_3"/>
    <property type="match status" value="1"/>
</dbReference>
<evidence type="ECO:0000256" key="5">
    <source>
        <dbReference type="ARBA" id="ARBA00022679"/>
    </source>
</evidence>
<reference evidence="15 16" key="1">
    <citation type="submission" date="2019-03" db="EMBL/GenBank/DDBJ databases">
        <title>Genomic Encyclopedia of Type Strains, Phase IV (KMG-IV): sequencing the most valuable type-strain genomes for metagenomic binning, comparative biology and taxonomic classification.</title>
        <authorList>
            <person name="Goeker M."/>
        </authorList>
    </citation>
    <scope>NUCLEOTIDE SEQUENCE [LARGE SCALE GENOMIC DNA]</scope>
    <source>
        <strain evidence="15 16">DSM 102969</strain>
    </source>
</reference>
<dbReference type="InterPro" id="IPR036890">
    <property type="entry name" value="HATPase_C_sf"/>
</dbReference>
<evidence type="ECO:0000256" key="9">
    <source>
        <dbReference type="ARBA" id="ARBA00023012"/>
    </source>
</evidence>
<evidence type="ECO:0000256" key="8">
    <source>
        <dbReference type="ARBA" id="ARBA00022840"/>
    </source>
</evidence>
<comment type="subcellular location">
    <subcellularLocation>
        <location evidence="2">Membrane</location>
    </subcellularLocation>
</comment>
<evidence type="ECO:0000259" key="14">
    <source>
        <dbReference type="PROSITE" id="PS50112"/>
    </source>
</evidence>
<dbReference type="InterPro" id="IPR005467">
    <property type="entry name" value="His_kinase_dom"/>
</dbReference>
<evidence type="ECO:0000313" key="15">
    <source>
        <dbReference type="EMBL" id="TDP83257.1"/>
    </source>
</evidence>
<dbReference type="SMART" id="SM00387">
    <property type="entry name" value="HATPase_c"/>
    <property type="match status" value="1"/>
</dbReference>
<dbReference type="PROSITE" id="PS50112">
    <property type="entry name" value="PAS"/>
    <property type="match status" value="1"/>
</dbReference>
<dbReference type="GO" id="GO:0005886">
    <property type="term" value="C:plasma membrane"/>
    <property type="evidence" value="ECO:0007669"/>
    <property type="project" value="TreeGrafter"/>
</dbReference>
<keyword evidence="9" id="KW-0902">Two-component regulatory system</keyword>
<dbReference type="Gene3D" id="1.10.287.130">
    <property type="match status" value="1"/>
</dbReference>
<dbReference type="EMBL" id="SNXY01000009">
    <property type="protein sequence ID" value="TDP83257.1"/>
    <property type="molecule type" value="Genomic_DNA"/>
</dbReference>
<dbReference type="PANTHER" id="PTHR43047:SF72">
    <property type="entry name" value="OSMOSENSING HISTIDINE PROTEIN KINASE SLN1"/>
    <property type="match status" value="1"/>
</dbReference>
<dbReference type="FunFam" id="1.10.287.130:FF:000038">
    <property type="entry name" value="Sensory transduction histidine kinase"/>
    <property type="match status" value="1"/>
</dbReference>
<dbReference type="CDD" id="cd00082">
    <property type="entry name" value="HisKA"/>
    <property type="match status" value="1"/>
</dbReference>
<dbReference type="Proteomes" id="UP000294547">
    <property type="component" value="Unassembled WGS sequence"/>
</dbReference>
<keyword evidence="16" id="KW-1185">Reference proteome</keyword>
<accession>A0A4R6RC53</accession>
<dbReference type="InterPro" id="IPR003594">
    <property type="entry name" value="HATPase_dom"/>
</dbReference>
<feature type="transmembrane region" description="Helical" evidence="12">
    <location>
        <begin position="43"/>
        <end position="71"/>
    </location>
</feature>
<feature type="transmembrane region" description="Helical" evidence="12">
    <location>
        <begin position="134"/>
        <end position="164"/>
    </location>
</feature>
<dbReference type="SUPFAM" id="SSF55874">
    <property type="entry name" value="ATPase domain of HSP90 chaperone/DNA topoisomerase II/histidine kinase"/>
    <property type="match status" value="1"/>
</dbReference>
<dbReference type="OrthoDB" id="9801651at2"/>
<evidence type="ECO:0000256" key="3">
    <source>
        <dbReference type="ARBA" id="ARBA00012438"/>
    </source>
</evidence>
<gene>
    <name evidence="15" type="ORF">EDD54_3216</name>
</gene>
<evidence type="ECO:0000256" key="6">
    <source>
        <dbReference type="ARBA" id="ARBA00022741"/>
    </source>
</evidence>
<keyword evidence="12" id="KW-1133">Transmembrane helix</keyword>
<dbReference type="InterPro" id="IPR036097">
    <property type="entry name" value="HisK_dim/P_sf"/>
</dbReference>
<proteinExistence type="predicted"/>
<feature type="transmembrane region" description="Helical" evidence="12">
    <location>
        <begin position="91"/>
        <end position="122"/>
    </location>
</feature>
<feature type="region of interest" description="Disordered" evidence="11">
    <location>
        <begin position="573"/>
        <end position="598"/>
    </location>
</feature>
<evidence type="ECO:0000256" key="11">
    <source>
        <dbReference type="SAM" id="MobiDB-lite"/>
    </source>
</evidence>
<evidence type="ECO:0000256" key="7">
    <source>
        <dbReference type="ARBA" id="ARBA00022777"/>
    </source>
</evidence>
<dbReference type="GO" id="GO:0009927">
    <property type="term" value="F:histidine phosphotransfer kinase activity"/>
    <property type="evidence" value="ECO:0007669"/>
    <property type="project" value="TreeGrafter"/>
</dbReference>
<dbReference type="CDD" id="cd00130">
    <property type="entry name" value="PAS"/>
    <property type="match status" value="1"/>
</dbReference>
<dbReference type="SUPFAM" id="SSF47384">
    <property type="entry name" value="Homodimeric domain of signal transducing histidine kinase"/>
    <property type="match status" value="1"/>
</dbReference>
<evidence type="ECO:0000313" key="16">
    <source>
        <dbReference type="Proteomes" id="UP000294547"/>
    </source>
</evidence>
<dbReference type="Gene3D" id="3.30.565.10">
    <property type="entry name" value="Histidine kinase-like ATPase, C-terminal domain"/>
    <property type="match status" value="1"/>
</dbReference>
<dbReference type="CDD" id="cd16922">
    <property type="entry name" value="HATPase_EvgS-ArcB-TorS-like"/>
    <property type="match status" value="1"/>
</dbReference>
<comment type="catalytic activity">
    <reaction evidence="1">
        <text>ATP + protein L-histidine = ADP + protein N-phospho-L-histidine.</text>
        <dbReference type="EC" id="2.7.13.3"/>
    </reaction>
</comment>